<name>A0A2A6RLK9_9CHLR</name>
<reference evidence="7" key="1">
    <citation type="submission" date="2017-08" db="EMBL/GenBank/DDBJ databases">
        <authorList>
            <person name="Grouzdev D.S."/>
            <person name="Gaisin V.A."/>
            <person name="Rysina M.S."/>
            <person name="Gorlenko V.M."/>
        </authorList>
    </citation>
    <scope>NUCLEOTIDE SEQUENCE [LARGE SCALE GENOMIC DNA]</scope>
    <source>
        <strain evidence="7">Kir15-3F</strain>
    </source>
</reference>
<dbReference type="PANTHER" id="PTHR46268">
    <property type="entry name" value="STRESS RESPONSE PROTEIN NHAX"/>
    <property type="match status" value="1"/>
</dbReference>
<dbReference type="AlphaFoldDB" id="A0A2A6RLK9"/>
<dbReference type="Proteomes" id="UP000220527">
    <property type="component" value="Unassembled WGS sequence"/>
</dbReference>
<sequence>MYRHILVPLDGSKLAEQVLPHVHALAANEGTSKITLIRAVPPVFNTSVDYSGMLATTAADAIESLEDEAREYLDQIASTFRAEGYSVQIEISAMPAAEAVLDYAESQRADLIAIATHGRSGISRWVFGSVTQKVVQNSPVPVLVIRPHDIPEERGRRR</sequence>
<keyword evidence="3" id="KW-0067">ATP-binding</keyword>
<organism evidence="6 7">
    <name type="scientific">Candidatus Viridilinea mediisalina</name>
    <dbReference type="NCBI Taxonomy" id="2024553"/>
    <lineage>
        <taxon>Bacteria</taxon>
        <taxon>Bacillati</taxon>
        <taxon>Chloroflexota</taxon>
        <taxon>Chloroflexia</taxon>
        <taxon>Chloroflexales</taxon>
        <taxon>Chloroflexineae</taxon>
        <taxon>Oscillochloridaceae</taxon>
        <taxon>Candidatus Viridilinea</taxon>
    </lineage>
</organism>
<dbReference type="InterPro" id="IPR006016">
    <property type="entry name" value="UspA"/>
</dbReference>
<keyword evidence="2" id="KW-0547">Nucleotide-binding</keyword>
<evidence type="ECO:0000259" key="5">
    <source>
        <dbReference type="Pfam" id="PF00582"/>
    </source>
</evidence>
<dbReference type="OrthoDB" id="9808582at2"/>
<evidence type="ECO:0000256" key="4">
    <source>
        <dbReference type="SAM" id="Coils"/>
    </source>
</evidence>
<evidence type="ECO:0000256" key="2">
    <source>
        <dbReference type="ARBA" id="ARBA00022741"/>
    </source>
</evidence>
<dbReference type="PRINTS" id="PR01438">
    <property type="entry name" value="UNVRSLSTRESS"/>
</dbReference>
<gene>
    <name evidence="6" type="ORF">CJ255_06585</name>
</gene>
<comment type="caution">
    <text evidence="6">The sequence shown here is derived from an EMBL/GenBank/DDBJ whole genome shotgun (WGS) entry which is preliminary data.</text>
</comment>
<protein>
    <submittedName>
        <fullName evidence="6">Universal stress protein UspA</fullName>
    </submittedName>
</protein>
<feature type="coiled-coil region" evidence="4">
    <location>
        <begin position="55"/>
        <end position="82"/>
    </location>
</feature>
<evidence type="ECO:0000313" key="6">
    <source>
        <dbReference type="EMBL" id="PDW03815.1"/>
    </source>
</evidence>
<keyword evidence="4" id="KW-0175">Coiled coil</keyword>
<dbReference type="CDD" id="cd00293">
    <property type="entry name" value="USP-like"/>
    <property type="match status" value="1"/>
</dbReference>
<keyword evidence="7" id="KW-1185">Reference proteome</keyword>
<dbReference type="SUPFAM" id="SSF52402">
    <property type="entry name" value="Adenine nucleotide alpha hydrolases-like"/>
    <property type="match status" value="1"/>
</dbReference>
<dbReference type="PANTHER" id="PTHR46268:SF27">
    <property type="entry name" value="UNIVERSAL STRESS PROTEIN RV2623"/>
    <property type="match status" value="1"/>
</dbReference>
<dbReference type="Pfam" id="PF00582">
    <property type="entry name" value="Usp"/>
    <property type="match status" value="1"/>
</dbReference>
<evidence type="ECO:0000256" key="1">
    <source>
        <dbReference type="ARBA" id="ARBA00008791"/>
    </source>
</evidence>
<proteinExistence type="inferred from homology"/>
<dbReference type="Gene3D" id="3.40.50.620">
    <property type="entry name" value="HUPs"/>
    <property type="match status" value="1"/>
</dbReference>
<evidence type="ECO:0000256" key="3">
    <source>
        <dbReference type="ARBA" id="ARBA00022840"/>
    </source>
</evidence>
<comment type="similarity">
    <text evidence="1">Belongs to the universal stress protein A family.</text>
</comment>
<evidence type="ECO:0000313" key="7">
    <source>
        <dbReference type="Proteomes" id="UP000220527"/>
    </source>
</evidence>
<dbReference type="InterPro" id="IPR014729">
    <property type="entry name" value="Rossmann-like_a/b/a_fold"/>
</dbReference>
<dbReference type="EMBL" id="NQWI01000020">
    <property type="protein sequence ID" value="PDW03815.1"/>
    <property type="molecule type" value="Genomic_DNA"/>
</dbReference>
<dbReference type="GO" id="GO:0005524">
    <property type="term" value="F:ATP binding"/>
    <property type="evidence" value="ECO:0007669"/>
    <property type="project" value="UniProtKB-KW"/>
</dbReference>
<dbReference type="RefSeq" id="WP_097643296.1">
    <property type="nucleotide sequence ID" value="NZ_NQWI01000020.1"/>
</dbReference>
<dbReference type="InterPro" id="IPR006015">
    <property type="entry name" value="Universal_stress_UspA"/>
</dbReference>
<accession>A0A2A6RLK9</accession>
<feature type="domain" description="UspA" evidence="5">
    <location>
        <begin position="1"/>
        <end position="146"/>
    </location>
</feature>